<evidence type="ECO:0000313" key="2">
    <source>
        <dbReference type="EMBL" id="EWG07959.1"/>
    </source>
</evidence>
<protein>
    <submittedName>
        <fullName evidence="2">Glycoside hydrolase 15-like protein</fullName>
    </submittedName>
</protein>
<reference evidence="2 3" key="1">
    <citation type="journal article" date="2014" name="Genome Announc.">
        <title>Draft Genome Sequence of the Sulfolobales Archaeon AZ1, Obtained through Metagenomic Analysis of a Mexican Hot Spring.</title>
        <authorList>
            <person name="Servin-Garciduenas L.E."/>
            <person name="Martinez-Romero E."/>
        </authorList>
    </citation>
    <scope>NUCLEOTIDE SEQUENCE [LARGE SCALE GENOMIC DNA]</scope>
    <source>
        <strain evidence="2">AZ1-illumnia</strain>
    </source>
</reference>
<proteinExistence type="predicted"/>
<dbReference type="Pfam" id="PF00723">
    <property type="entry name" value="Glyco_hydro_15"/>
    <property type="match status" value="1"/>
</dbReference>
<dbReference type="PANTHER" id="PTHR31616:SF13">
    <property type="entry name" value="GLUCAN 1,4-ALPHA-GLUCOSIDASE"/>
    <property type="match status" value="1"/>
</dbReference>
<evidence type="ECO:0000259" key="1">
    <source>
        <dbReference type="Pfam" id="PF00723"/>
    </source>
</evidence>
<dbReference type="InterPro" id="IPR012341">
    <property type="entry name" value="6hp_glycosidase-like_sf"/>
</dbReference>
<keyword evidence="3" id="KW-1185">Reference proteome</keyword>
<dbReference type="EMBL" id="ASRH01000002">
    <property type="protein sequence ID" value="EWG07959.1"/>
    <property type="molecule type" value="Genomic_DNA"/>
</dbReference>
<dbReference type="Gene3D" id="1.50.10.10">
    <property type="match status" value="1"/>
</dbReference>
<dbReference type="SUPFAM" id="SSF48208">
    <property type="entry name" value="Six-hairpin glycosidases"/>
    <property type="match status" value="1"/>
</dbReference>
<evidence type="ECO:0000313" key="3">
    <source>
        <dbReference type="Proteomes" id="UP000054284"/>
    </source>
</evidence>
<dbReference type="GO" id="GO:0005975">
    <property type="term" value="P:carbohydrate metabolic process"/>
    <property type="evidence" value="ECO:0007669"/>
    <property type="project" value="InterPro"/>
</dbReference>
<dbReference type="GO" id="GO:0004553">
    <property type="term" value="F:hydrolase activity, hydrolyzing O-glycosyl compounds"/>
    <property type="evidence" value="ECO:0007669"/>
    <property type="project" value="TreeGrafter"/>
</dbReference>
<name>W7L896_9CREN</name>
<sequence length="593" mass="68555">MTRYVILGNGQLTVLADKDYVLRELYYPLPTDNHLVFSKVGLWYKGKFAWLDQLNPRISYESDALTAVIEAQFDDLKVKIRDAVDMAYPILVREVTLTQEATVFFAWNFNVYNNNIGDTAFYDPFTDSMVHYKRDRWFMFSCNLHTYQYATGYKEIGGLQGTWKDCEDGALSMNPIAQGSVDFAVSFKANGTFFCWLVASNNYENARRLSEYVGRKTPKELMGRTNNYWRAWLFKARDLEEVARRSLLIIAAHWQNNGSIPAALDTDIMRFNRDTYNYVWHRDAAFASITMSLAGYQDFSRNLFNFSKSLLYRGFLFQKYTCDGHWGSTWHPWTSGYIPIQEDETALMLYAAWVHFYLFRDVDFIKSLYRPAIKAAADFLAGYRDEETGLPLPSYDLWEERLGVHFFTSAAVYAGLTAAAKFAEFFGDEEYRVKYSAAAEEVKKGLDKFFVGDHFARSLHDDKVDSSTLLGAMLALDPKDERVKVNRKKVEEVLNVNGGIARYEGDWYLKEDERPNAWFISTLWLAQHYAFEGNPEMGKKYLEWVLKNSLSTGVIPEQISPSGNYPSVSPLVWSHAELIRTIYYLKKGFNRFI</sequence>
<dbReference type="InterPro" id="IPR011613">
    <property type="entry name" value="GH15-like"/>
</dbReference>
<gene>
    <name evidence="2" type="ORF">ASUL_02909</name>
</gene>
<feature type="domain" description="GH15-like" evidence="1">
    <location>
        <begin position="256"/>
        <end position="533"/>
    </location>
</feature>
<dbReference type="Proteomes" id="UP000054284">
    <property type="component" value="Unassembled WGS sequence"/>
</dbReference>
<accession>W7L896</accession>
<dbReference type="InterPro" id="IPR008928">
    <property type="entry name" value="6-hairpin_glycosidase_sf"/>
</dbReference>
<dbReference type="AlphaFoldDB" id="W7L896"/>
<organism evidence="2 3">
    <name type="scientific">Candidatus Aramenus sulfurataquae</name>
    <dbReference type="NCBI Taxonomy" id="1326980"/>
    <lineage>
        <taxon>Archaea</taxon>
        <taxon>Thermoproteota</taxon>
        <taxon>Thermoprotei</taxon>
        <taxon>Sulfolobales</taxon>
        <taxon>Sulfolobaceae</taxon>
        <taxon>Candidatus Aramenus</taxon>
    </lineage>
</organism>
<dbReference type="PANTHER" id="PTHR31616">
    <property type="entry name" value="TREHALASE"/>
    <property type="match status" value="1"/>
</dbReference>
<dbReference type="PATRIC" id="fig|1326980.6.peg.574"/>
<comment type="caution">
    <text evidence="2">The sequence shown here is derived from an EMBL/GenBank/DDBJ whole genome shotgun (WGS) entry which is preliminary data.</text>
</comment>